<gene>
    <name evidence="2" type="ORF">EU981_01665</name>
</gene>
<proteinExistence type="predicted"/>
<sequence length="838" mass="95540">MKFQKMNTPLCLKKNLRNYSSRMAMLKLIDIQISHFRGFVTEAPQPINLRGDLAIFYGPNGFGKSSLSEAIEWLFYGYTKRRKREEIFNPSEYKKSYANVQGGTPVKVTATIAFSDGTKHTITRQMEGSNENSITLVDEKQDDFKSIGIQPLEDCYPVIAQNELKSFIHTKQKDRHGKISAILGLEELASLKTVLQKVKKSLDQKKPSVVSTELDKLQTPIDILGKQQKITPDLYERWSKGDFNYHDDWAEIIKISHGLLDEKVSTKAELIKSFSVKLQESKKAIFDNNKLNFGSETDKDLFQFKQRCSQISTNLKTLNKPIKLVLAAQISAFTAEILEFWGKGLHLARASFKCPMCEELTLTQKKRDELEKRIRNNAEVKQNHDKLKSTCNTVSEFIHALSTQGKPYILKQLSDVDIQFLKKLPPENGLCQQFFDAFNQHITAGTEFQMAIDAAADFVKQLPTAIANSAQAKESVKNCATTIANLTVASEKYEETIFNYRPIKESFSQTISSHIASSESVRVIEALQKIVEHEDSIKLLTKYKKSYQDIKTLASDSEEYLNKVQVMLFKTHEEEVGDWYNILNPGAKVCFDTMKPTMGKVELIAKSFGKEMSAAANLSECQLNCLGLAVWMMRATSKQSSFGFIVFDDPIQSMDDTHTESFIKKVIPKLIDDHNKQVIVLSHTTKFTNRLNKLYDSSLYHFTDYGSQGPKLIPATSLNNDIQKIKDLNEGSEDDRKSAHRELRLLIEKFIHKLYFVKNKKLLPPKYNMATANKLLEVFNEIEGTTEKHYLILKDTVQFSNKAHHYGLDYSAPHKEAIETHIDDLEKIIKYYSLLHTV</sequence>
<evidence type="ECO:0000313" key="2">
    <source>
        <dbReference type="EMBL" id="MBL0848797.1"/>
    </source>
</evidence>
<name>A0A937AJE5_9HYPH</name>
<dbReference type="InterPro" id="IPR027417">
    <property type="entry name" value="P-loop_NTPase"/>
</dbReference>
<dbReference type="GO" id="GO:0006302">
    <property type="term" value="P:double-strand break repair"/>
    <property type="evidence" value="ECO:0007669"/>
    <property type="project" value="InterPro"/>
</dbReference>
<dbReference type="SUPFAM" id="SSF52540">
    <property type="entry name" value="P-loop containing nucleoside triphosphate hydrolases"/>
    <property type="match status" value="1"/>
</dbReference>
<reference evidence="2" key="1">
    <citation type="submission" date="2019-02" db="EMBL/GenBank/DDBJ databases">
        <title>A novel Candidatus Liberibacter species associated with the New Zealand native fuchsia psyllid, Ctenarytaina fuchsiae.</title>
        <authorList>
            <person name="Thompson S.M."/>
            <person name="Jorgensen N."/>
            <person name="David C."/>
            <person name="Bulman S.R."/>
            <person name="Smith G.R."/>
        </authorList>
    </citation>
    <scope>NUCLEOTIDE SEQUENCE</scope>
    <source>
        <strain evidence="2">Oxford</strain>
    </source>
</reference>
<evidence type="ECO:0000259" key="1">
    <source>
        <dbReference type="Pfam" id="PF13476"/>
    </source>
</evidence>
<dbReference type="Gene3D" id="3.40.50.300">
    <property type="entry name" value="P-loop containing nucleotide triphosphate hydrolases"/>
    <property type="match status" value="2"/>
</dbReference>
<feature type="domain" description="Rad50/SbcC-type AAA" evidence="1">
    <location>
        <begin position="31"/>
        <end position="206"/>
    </location>
</feature>
<dbReference type="Proteomes" id="UP000736856">
    <property type="component" value="Unassembled WGS sequence"/>
</dbReference>
<dbReference type="EMBL" id="SEOL01000002">
    <property type="protein sequence ID" value="MBL0848797.1"/>
    <property type="molecule type" value="Genomic_DNA"/>
</dbReference>
<dbReference type="GO" id="GO:0016887">
    <property type="term" value="F:ATP hydrolysis activity"/>
    <property type="evidence" value="ECO:0007669"/>
    <property type="project" value="InterPro"/>
</dbReference>
<dbReference type="PANTHER" id="PTHR32114:SF2">
    <property type="entry name" value="ABC TRANSPORTER ABCH.3"/>
    <property type="match status" value="1"/>
</dbReference>
<dbReference type="NCBIfam" id="TIGR01965">
    <property type="entry name" value="VCBS_repeat"/>
    <property type="match status" value="1"/>
</dbReference>
<dbReference type="PANTHER" id="PTHR32114">
    <property type="entry name" value="ABC TRANSPORTER ABCH.3"/>
    <property type="match status" value="1"/>
</dbReference>
<dbReference type="Pfam" id="PF13476">
    <property type="entry name" value="AAA_23"/>
    <property type="match status" value="1"/>
</dbReference>
<comment type="caution">
    <text evidence="2">The sequence shown here is derived from an EMBL/GenBank/DDBJ whole genome shotgun (WGS) entry which is preliminary data.</text>
</comment>
<dbReference type="InterPro" id="IPR010221">
    <property type="entry name" value="VCBS_dom"/>
</dbReference>
<dbReference type="AlphaFoldDB" id="A0A937AJE5"/>
<organism evidence="2 3">
    <name type="scientific">Candidatus Liberibacter ctenarytainae</name>
    <dbReference type="NCBI Taxonomy" id="2020335"/>
    <lineage>
        <taxon>Bacteria</taxon>
        <taxon>Pseudomonadati</taxon>
        <taxon>Pseudomonadota</taxon>
        <taxon>Alphaproteobacteria</taxon>
        <taxon>Hyphomicrobiales</taxon>
        <taxon>Rhizobiaceae</taxon>
        <taxon>Liberibacter</taxon>
    </lineage>
</organism>
<evidence type="ECO:0000313" key="3">
    <source>
        <dbReference type="Proteomes" id="UP000736856"/>
    </source>
</evidence>
<protein>
    <recommendedName>
        <fullName evidence="1">Rad50/SbcC-type AAA domain-containing protein</fullName>
    </recommendedName>
</protein>
<dbReference type="InterPro" id="IPR038729">
    <property type="entry name" value="Rad50/SbcC_AAA"/>
</dbReference>
<accession>A0A937AJE5</accession>